<dbReference type="CDD" id="cd11386">
    <property type="entry name" value="MCP_signal"/>
    <property type="match status" value="1"/>
</dbReference>
<feature type="domain" description="Methyl-accepting transducer" evidence="12">
    <location>
        <begin position="360"/>
        <end position="596"/>
    </location>
</feature>
<feature type="transmembrane region" description="Helical" evidence="11">
    <location>
        <begin position="276"/>
        <end position="299"/>
    </location>
</feature>
<dbReference type="PROSITE" id="PS50111">
    <property type="entry name" value="CHEMOTAXIS_TRANSDUC_2"/>
    <property type="match status" value="1"/>
</dbReference>
<reference evidence="15" key="1">
    <citation type="submission" date="2023-07" db="EMBL/GenBank/DDBJ databases">
        <title>Molecular identification of indigenous halophilic bacteria isolated from red sea cost, biodegradation of synthetic dyes and assessment of degraded metabolite toxicity.</title>
        <authorList>
            <person name="Chaieb K."/>
            <person name="Altayb H.N."/>
        </authorList>
    </citation>
    <scope>NUCLEOTIDE SEQUENCE [LARGE SCALE GENOMIC DNA]</scope>
    <source>
        <strain evidence="15">K20</strain>
    </source>
</reference>
<dbReference type="EMBL" id="JAIWIU010000050">
    <property type="protein sequence ID" value="MCA2016169.1"/>
    <property type="molecule type" value="Genomic_DNA"/>
</dbReference>
<dbReference type="CDD" id="cd06225">
    <property type="entry name" value="HAMP"/>
    <property type="match status" value="1"/>
</dbReference>
<keyword evidence="4" id="KW-0145">Chemotaxis</keyword>
<dbReference type="Proteomes" id="UP001199044">
    <property type="component" value="Unassembled WGS sequence"/>
</dbReference>
<evidence type="ECO:0000256" key="7">
    <source>
        <dbReference type="ARBA" id="ARBA00023136"/>
    </source>
</evidence>
<keyword evidence="15" id="KW-1185">Reference proteome</keyword>
<keyword evidence="3" id="KW-1003">Cell membrane</keyword>
<evidence type="ECO:0000259" key="13">
    <source>
        <dbReference type="PROSITE" id="PS50885"/>
    </source>
</evidence>
<dbReference type="PRINTS" id="PR00260">
    <property type="entry name" value="CHEMTRNSDUCR"/>
</dbReference>
<keyword evidence="5 11" id="KW-0812">Transmembrane</keyword>
<comment type="caution">
    <text evidence="14">The sequence shown here is derived from an EMBL/GenBank/DDBJ whole genome shotgun (WGS) entry which is preliminary data.</text>
</comment>
<evidence type="ECO:0000256" key="2">
    <source>
        <dbReference type="ARBA" id="ARBA00004651"/>
    </source>
</evidence>
<evidence type="ECO:0000256" key="10">
    <source>
        <dbReference type="PROSITE-ProRule" id="PRU00284"/>
    </source>
</evidence>
<dbReference type="Pfam" id="PF00015">
    <property type="entry name" value="MCPsignal"/>
    <property type="match status" value="1"/>
</dbReference>
<evidence type="ECO:0000259" key="12">
    <source>
        <dbReference type="PROSITE" id="PS50111"/>
    </source>
</evidence>
<dbReference type="Gene3D" id="3.30.450.20">
    <property type="entry name" value="PAS domain"/>
    <property type="match status" value="2"/>
</dbReference>
<dbReference type="SMART" id="SM00283">
    <property type="entry name" value="MA"/>
    <property type="match status" value="1"/>
</dbReference>
<proteinExistence type="inferred from homology"/>
<dbReference type="SMART" id="SM00304">
    <property type="entry name" value="HAMP"/>
    <property type="match status" value="1"/>
</dbReference>
<evidence type="ECO:0000256" key="11">
    <source>
        <dbReference type="SAM" id="Phobius"/>
    </source>
</evidence>
<evidence type="ECO:0000256" key="9">
    <source>
        <dbReference type="ARBA" id="ARBA00029447"/>
    </source>
</evidence>
<accession>A0ABS7YKG6</accession>
<dbReference type="InterPro" id="IPR003660">
    <property type="entry name" value="HAMP_dom"/>
</dbReference>
<gene>
    <name evidence="14" type="ORF">LDJ79_08615</name>
</gene>
<dbReference type="InterPro" id="IPR004090">
    <property type="entry name" value="Chemotax_Me-accpt_rcpt"/>
</dbReference>
<evidence type="ECO:0000256" key="3">
    <source>
        <dbReference type="ARBA" id="ARBA00022475"/>
    </source>
</evidence>
<organism evidence="14 15">
    <name type="scientific">Vibrio tritonius</name>
    <dbReference type="NCBI Taxonomy" id="1435069"/>
    <lineage>
        <taxon>Bacteria</taxon>
        <taxon>Pseudomonadati</taxon>
        <taxon>Pseudomonadota</taxon>
        <taxon>Gammaproteobacteria</taxon>
        <taxon>Vibrionales</taxon>
        <taxon>Vibrionaceae</taxon>
        <taxon>Vibrio</taxon>
    </lineage>
</organism>
<dbReference type="PANTHER" id="PTHR32089">
    <property type="entry name" value="METHYL-ACCEPTING CHEMOTAXIS PROTEIN MCPB"/>
    <property type="match status" value="1"/>
</dbReference>
<protein>
    <submittedName>
        <fullName evidence="14">Methyl-accepting chemotaxis protein</fullName>
    </submittedName>
</protein>
<dbReference type="PROSITE" id="PS50885">
    <property type="entry name" value="HAMP"/>
    <property type="match status" value="1"/>
</dbReference>
<dbReference type="SUPFAM" id="SSF58104">
    <property type="entry name" value="Methyl-accepting chemotaxis protein (MCP) signaling domain"/>
    <property type="match status" value="1"/>
</dbReference>
<comment type="subcellular location">
    <subcellularLocation>
        <location evidence="1">Cell inner membrane</location>
    </subcellularLocation>
    <subcellularLocation>
        <location evidence="2">Cell membrane</location>
        <topology evidence="2">Multi-pass membrane protein</topology>
    </subcellularLocation>
</comment>
<evidence type="ECO:0000313" key="15">
    <source>
        <dbReference type="Proteomes" id="UP001199044"/>
    </source>
</evidence>
<dbReference type="PANTHER" id="PTHR32089:SF117">
    <property type="entry name" value="METHYL ACCEPTING SENSORY TRANSDUCER WITH CACHE_1 SMALL MOLECULE BINDING DOMAIN"/>
    <property type="match status" value="1"/>
</dbReference>
<dbReference type="RefSeq" id="WP_225250288.1">
    <property type="nucleotide sequence ID" value="NZ_JAIWIU010000050.1"/>
</dbReference>
<dbReference type="InterPro" id="IPR004089">
    <property type="entry name" value="MCPsignal_dom"/>
</dbReference>
<evidence type="ECO:0000256" key="8">
    <source>
        <dbReference type="ARBA" id="ARBA00023224"/>
    </source>
</evidence>
<dbReference type="CDD" id="cd12913">
    <property type="entry name" value="PDC1_MCP_like"/>
    <property type="match status" value="1"/>
</dbReference>
<sequence length="632" mass="69370">MMKTTLKTRLMLTGLFSIFITALAMVVISSIMLRSNSLSNTEEQIRVLSDTFANDKAEWLADRRNAVKSLARTLEKHSDDSPYPYLQQIHQAMGFGLTYYGNEKGEMYRQDPGADNDGQYDPRERPWYKGAKDKGAMFVTEPYVSTTMQALVITLSEPVKLDNQFYGVVGANVAIDKLTSAVRKLMLPGDGFGILVEQDGTIISHPNAEVDGKSLTTIDKDFNEQWIKHRAEVTTLESRSFNGYEALFYVSNIPNTSWYLVFSVNKSVLMEEANQIAGTLVGVGCVLLVLFGILLFTIFRLQFRDLEKVSAALQDIAHGEGDLTVRIQTKHSHDELGILADGFNQFVMRLHGIISKMQSVATQLSHQAHEASASSELTSNSISTQQDEVTMVATAVTQMATATEDIANNAETTATTAENAVNLTAMGRSQVQKSQSSIVALTKEVSSAGEIINTLSDHSKRINTILATIQDIADQTNLLALNAAIEAARAGDHGRGFAVVADEVRSLSQRTQSSTQEIQSTIETLQKTATMAVDSMEKSHHMAEKSVRDAEVASENLANISEAIQQISDMASQIATAAEEQTLVTSEINRNTESIREVSESLSHESVQSKHKARELSEVAKQLQQEVGKFQL</sequence>
<dbReference type="InterPro" id="IPR033479">
    <property type="entry name" value="dCache_1"/>
</dbReference>
<dbReference type="Pfam" id="PF00672">
    <property type="entry name" value="HAMP"/>
    <property type="match status" value="1"/>
</dbReference>
<dbReference type="Gene3D" id="1.10.287.950">
    <property type="entry name" value="Methyl-accepting chemotaxis protein"/>
    <property type="match status" value="1"/>
</dbReference>
<name>A0ABS7YKG6_9VIBR</name>
<feature type="transmembrane region" description="Helical" evidence="11">
    <location>
        <begin position="12"/>
        <end position="33"/>
    </location>
</feature>
<keyword evidence="7 11" id="KW-0472">Membrane</keyword>
<evidence type="ECO:0000256" key="6">
    <source>
        <dbReference type="ARBA" id="ARBA00022989"/>
    </source>
</evidence>
<evidence type="ECO:0000256" key="4">
    <source>
        <dbReference type="ARBA" id="ARBA00022500"/>
    </source>
</evidence>
<evidence type="ECO:0000313" key="14">
    <source>
        <dbReference type="EMBL" id="MCA2016169.1"/>
    </source>
</evidence>
<evidence type="ECO:0000256" key="1">
    <source>
        <dbReference type="ARBA" id="ARBA00004533"/>
    </source>
</evidence>
<dbReference type="SUPFAM" id="SSF103190">
    <property type="entry name" value="Sensory domain-like"/>
    <property type="match status" value="1"/>
</dbReference>
<comment type="similarity">
    <text evidence="9">Belongs to the methyl-accepting chemotaxis (MCP) protein family.</text>
</comment>
<keyword evidence="6 11" id="KW-1133">Transmembrane helix</keyword>
<dbReference type="Pfam" id="PF02743">
    <property type="entry name" value="dCache_1"/>
    <property type="match status" value="1"/>
</dbReference>
<dbReference type="InterPro" id="IPR029151">
    <property type="entry name" value="Sensor-like_sf"/>
</dbReference>
<feature type="domain" description="HAMP" evidence="13">
    <location>
        <begin position="300"/>
        <end position="355"/>
    </location>
</feature>
<keyword evidence="8 10" id="KW-0807">Transducer</keyword>
<dbReference type="CDD" id="cd12912">
    <property type="entry name" value="PDC2_MCP_like"/>
    <property type="match status" value="1"/>
</dbReference>
<evidence type="ECO:0000256" key="5">
    <source>
        <dbReference type="ARBA" id="ARBA00022692"/>
    </source>
</evidence>